<dbReference type="VEuPathDB" id="FungiDB:MELLADRAFT_117430"/>
<dbReference type="OrthoDB" id="10031947at2759"/>
<feature type="region of interest" description="Disordered" evidence="5">
    <location>
        <begin position="115"/>
        <end position="136"/>
    </location>
</feature>
<dbReference type="GeneID" id="18926015"/>
<feature type="region of interest" description="Disordered" evidence="5">
    <location>
        <begin position="1"/>
        <end position="74"/>
    </location>
</feature>
<feature type="compositionally biased region" description="Basic and acidic residues" evidence="5">
    <location>
        <begin position="1"/>
        <end position="16"/>
    </location>
</feature>
<sequence>MPPRRKPIERSQKDNKQTSIDAFFLTPSKKPKISIQPNQTHPKSKAKSNSKRTNQSKSESNPTSTSKSKLQPISLINSSPITAEPHEAEPEPEAQPDLESCTSLIFNSATSTNTCPTSINEDQLSSFSPSPSPSPTNLSLEFNPIYGLHHSWLGPLQRSFHGIGLTNLHRSICKPTDRIYSKGEIPHRDPGNTINPPFEMLYNWSHLTPLDQVKVVILGTEPCKKEAFSHGLSFSQSVTQKRILGTMSSIHYELSEEFPDQSFKPKHGSLVSWAESGVLLLNIIQTTPRSQTLNHRGIGWERFTDVILDLVNRFGGSSIKGAEFDDEVCLSKGLVFLVWGELAAKRIHQSAIPSSNRNHLILKTSHPQPSTSHLGFIGSNQFKLTNEFLEKTYGSQSKIDWCKLEAIDPIDSLKRKRNH</sequence>
<protein>
    <recommendedName>
        <fullName evidence="6">Uracil-DNA glycosylase-like domain-containing protein</fullName>
    </recommendedName>
</protein>
<dbReference type="RefSeq" id="XP_007413585.1">
    <property type="nucleotide sequence ID" value="XM_007413523.1"/>
</dbReference>
<feature type="compositionally biased region" description="Polar residues" evidence="5">
    <location>
        <begin position="115"/>
        <end position="124"/>
    </location>
</feature>
<dbReference type="InterPro" id="IPR005122">
    <property type="entry name" value="Uracil-DNA_glycosylase-like"/>
</dbReference>
<dbReference type="PANTHER" id="PTHR11264:SF0">
    <property type="entry name" value="URACIL-DNA GLYCOSYLASE"/>
    <property type="match status" value="1"/>
</dbReference>
<evidence type="ECO:0000256" key="4">
    <source>
        <dbReference type="ARBA" id="ARBA00023204"/>
    </source>
</evidence>
<keyword evidence="8" id="KW-1185">Reference proteome</keyword>
<dbReference type="KEGG" id="mlr:MELLADRAFT_117430"/>
<evidence type="ECO:0000256" key="5">
    <source>
        <dbReference type="SAM" id="MobiDB-lite"/>
    </source>
</evidence>
<feature type="domain" description="Uracil-DNA glycosylase-like" evidence="6">
    <location>
        <begin position="206"/>
        <end position="389"/>
    </location>
</feature>
<dbReference type="SMART" id="SM00987">
    <property type="entry name" value="UreE_C"/>
    <property type="match status" value="1"/>
</dbReference>
<dbReference type="SMART" id="SM00986">
    <property type="entry name" value="UDG"/>
    <property type="match status" value="1"/>
</dbReference>
<dbReference type="GO" id="GO:0004844">
    <property type="term" value="F:uracil DNA N-glycosylase activity"/>
    <property type="evidence" value="ECO:0007669"/>
    <property type="project" value="InterPro"/>
</dbReference>
<evidence type="ECO:0000256" key="3">
    <source>
        <dbReference type="ARBA" id="ARBA00022801"/>
    </source>
</evidence>
<dbReference type="Proteomes" id="UP000001072">
    <property type="component" value="Unassembled WGS sequence"/>
</dbReference>
<evidence type="ECO:0000313" key="7">
    <source>
        <dbReference type="EMBL" id="EGG03125.1"/>
    </source>
</evidence>
<dbReference type="Pfam" id="PF03167">
    <property type="entry name" value="UDG"/>
    <property type="match status" value="1"/>
</dbReference>
<dbReference type="CDD" id="cd10027">
    <property type="entry name" value="UDG-F1-like"/>
    <property type="match status" value="1"/>
</dbReference>
<comment type="similarity">
    <text evidence="1">Belongs to the uracil-DNA glycosylase (UDG) superfamily. UNG family.</text>
</comment>
<evidence type="ECO:0000256" key="2">
    <source>
        <dbReference type="ARBA" id="ARBA00022763"/>
    </source>
</evidence>
<evidence type="ECO:0000313" key="8">
    <source>
        <dbReference type="Proteomes" id="UP000001072"/>
    </source>
</evidence>
<accession>F4RX12</accession>
<organism evidence="8">
    <name type="scientific">Melampsora larici-populina (strain 98AG31 / pathotype 3-4-7)</name>
    <name type="common">Poplar leaf rust fungus</name>
    <dbReference type="NCBI Taxonomy" id="747676"/>
    <lineage>
        <taxon>Eukaryota</taxon>
        <taxon>Fungi</taxon>
        <taxon>Dikarya</taxon>
        <taxon>Basidiomycota</taxon>
        <taxon>Pucciniomycotina</taxon>
        <taxon>Pucciniomycetes</taxon>
        <taxon>Pucciniales</taxon>
        <taxon>Melampsoraceae</taxon>
        <taxon>Melampsora</taxon>
    </lineage>
</organism>
<dbReference type="InterPro" id="IPR002043">
    <property type="entry name" value="UDG_fam1"/>
</dbReference>
<dbReference type="GO" id="GO:0005634">
    <property type="term" value="C:nucleus"/>
    <property type="evidence" value="ECO:0007669"/>
    <property type="project" value="TreeGrafter"/>
</dbReference>
<dbReference type="GO" id="GO:0097510">
    <property type="term" value="P:base-excision repair, AP site formation via deaminated base removal"/>
    <property type="evidence" value="ECO:0007669"/>
    <property type="project" value="TreeGrafter"/>
</dbReference>
<feature type="compositionally biased region" description="Polar residues" evidence="5">
    <location>
        <begin position="51"/>
        <end position="74"/>
    </location>
</feature>
<keyword evidence="2" id="KW-0227">DNA damage</keyword>
<proteinExistence type="inferred from homology"/>
<dbReference type="Gene3D" id="3.40.470.10">
    <property type="entry name" value="Uracil-DNA glycosylase-like domain"/>
    <property type="match status" value="1"/>
</dbReference>
<dbReference type="SUPFAM" id="SSF52141">
    <property type="entry name" value="Uracil-DNA glycosylase-like"/>
    <property type="match status" value="1"/>
</dbReference>
<dbReference type="AlphaFoldDB" id="F4RX12"/>
<gene>
    <name evidence="7" type="ORF">MELLADRAFT_117430</name>
</gene>
<dbReference type="EMBL" id="GL883126">
    <property type="protein sequence ID" value="EGG03125.1"/>
    <property type="molecule type" value="Genomic_DNA"/>
</dbReference>
<evidence type="ECO:0000256" key="1">
    <source>
        <dbReference type="ARBA" id="ARBA00008184"/>
    </source>
</evidence>
<evidence type="ECO:0000259" key="6">
    <source>
        <dbReference type="SMART" id="SM00986"/>
    </source>
</evidence>
<keyword evidence="3" id="KW-0378">Hydrolase</keyword>
<dbReference type="InParanoid" id="F4RX12"/>
<keyword evidence="4" id="KW-0234">DNA repair</keyword>
<name>F4RX12_MELLP</name>
<dbReference type="InterPro" id="IPR036895">
    <property type="entry name" value="Uracil-DNA_glycosylase-like_sf"/>
</dbReference>
<dbReference type="eggNOG" id="KOG2994">
    <property type="taxonomic scope" value="Eukaryota"/>
</dbReference>
<dbReference type="GO" id="GO:0005739">
    <property type="term" value="C:mitochondrion"/>
    <property type="evidence" value="ECO:0007669"/>
    <property type="project" value="TreeGrafter"/>
</dbReference>
<dbReference type="PANTHER" id="PTHR11264">
    <property type="entry name" value="URACIL-DNA GLYCOSYLASE"/>
    <property type="match status" value="1"/>
</dbReference>
<dbReference type="HOGENOM" id="CLU_655649_0_0_1"/>
<dbReference type="STRING" id="747676.F4RX12"/>
<reference evidence="8" key="1">
    <citation type="journal article" date="2011" name="Proc. Natl. Acad. Sci. U.S.A.">
        <title>Obligate biotrophy features unraveled by the genomic analysis of rust fungi.</title>
        <authorList>
            <person name="Duplessis S."/>
            <person name="Cuomo C.A."/>
            <person name="Lin Y.-C."/>
            <person name="Aerts A."/>
            <person name="Tisserant E."/>
            <person name="Veneault-Fourrey C."/>
            <person name="Joly D.L."/>
            <person name="Hacquard S."/>
            <person name="Amselem J."/>
            <person name="Cantarel B.L."/>
            <person name="Chiu R."/>
            <person name="Coutinho P.M."/>
            <person name="Feau N."/>
            <person name="Field M."/>
            <person name="Frey P."/>
            <person name="Gelhaye E."/>
            <person name="Goldberg J."/>
            <person name="Grabherr M.G."/>
            <person name="Kodira C.D."/>
            <person name="Kohler A."/>
            <person name="Kuees U."/>
            <person name="Lindquist E.A."/>
            <person name="Lucas S.M."/>
            <person name="Mago R."/>
            <person name="Mauceli E."/>
            <person name="Morin E."/>
            <person name="Murat C."/>
            <person name="Pangilinan J.L."/>
            <person name="Park R."/>
            <person name="Pearson M."/>
            <person name="Quesneville H."/>
            <person name="Rouhier N."/>
            <person name="Sakthikumar S."/>
            <person name="Salamov A.A."/>
            <person name="Schmutz J."/>
            <person name="Selles B."/>
            <person name="Shapiro H."/>
            <person name="Tanguay P."/>
            <person name="Tuskan G.A."/>
            <person name="Henrissat B."/>
            <person name="Van de Peer Y."/>
            <person name="Rouze P."/>
            <person name="Ellis J.G."/>
            <person name="Dodds P.N."/>
            <person name="Schein J.E."/>
            <person name="Zhong S."/>
            <person name="Hamelin R.C."/>
            <person name="Grigoriev I.V."/>
            <person name="Szabo L.J."/>
            <person name="Martin F."/>
        </authorList>
    </citation>
    <scope>NUCLEOTIDE SEQUENCE [LARGE SCALE GENOMIC DNA]</scope>
    <source>
        <strain evidence="8">98AG31 / pathotype 3-4-7</strain>
    </source>
</reference>